<gene>
    <name evidence="3" type="ORF">TTHERM_00395780</name>
</gene>
<dbReference type="GO" id="GO:0007034">
    <property type="term" value="P:vacuolar transport"/>
    <property type="evidence" value="ECO:0007669"/>
    <property type="project" value="InterPro"/>
</dbReference>
<dbReference type="RefSeq" id="XP_001011950.1">
    <property type="nucleotide sequence ID" value="XM_001011950.1"/>
</dbReference>
<dbReference type="Proteomes" id="UP000009168">
    <property type="component" value="Unassembled WGS sequence"/>
</dbReference>
<dbReference type="HOGENOM" id="CLU_1163149_0_0_1"/>
<dbReference type="KEGG" id="tet:TTHERM_00395780"/>
<dbReference type="Pfam" id="PF03357">
    <property type="entry name" value="Snf7"/>
    <property type="match status" value="1"/>
</dbReference>
<feature type="coiled-coil region" evidence="1">
    <location>
        <begin position="181"/>
        <end position="218"/>
    </location>
</feature>
<keyword evidence="4" id="KW-1185">Reference proteome</keyword>
<accession>Q232X5</accession>
<dbReference type="InterPro" id="IPR005024">
    <property type="entry name" value="Snf7_fam"/>
</dbReference>
<feature type="region of interest" description="Disordered" evidence="2">
    <location>
        <begin position="1"/>
        <end position="30"/>
    </location>
</feature>
<evidence type="ECO:0000256" key="2">
    <source>
        <dbReference type="SAM" id="MobiDB-lite"/>
    </source>
</evidence>
<dbReference type="GeneID" id="7822690"/>
<proteinExistence type="predicted"/>
<name>Q232X5_TETTS</name>
<evidence type="ECO:0000313" key="3">
    <source>
        <dbReference type="EMBL" id="EAR91705.1"/>
    </source>
</evidence>
<evidence type="ECO:0000256" key="1">
    <source>
        <dbReference type="SAM" id="Coils"/>
    </source>
</evidence>
<dbReference type="InParanoid" id="Q232X5"/>
<dbReference type="FunCoup" id="Q232X5">
    <property type="interactions" value="323"/>
</dbReference>
<organism evidence="3 4">
    <name type="scientific">Tetrahymena thermophila (strain SB210)</name>
    <dbReference type="NCBI Taxonomy" id="312017"/>
    <lineage>
        <taxon>Eukaryota</taxon>
        <taxon>Sar</taxon>
        <taxon>Alveolata</taxon>
        <taxon>Ciliophora</taxon>
        <taxon>Intramacronucleata</taxon>
        <taxon>Oligohymenophorea</taxon>
        <taxon>Hymenostomatida</taxon>
        <taxon>Tetrahymenina</taxon>
        <taxon>Tetrahymenidae</taxon>
        <taxon>Tetrahymena</taxon>
    </lineage>
</organism>
<keyword evidence="1" id="KW-0175">Coiled coil</keyword>
<dbReference type="AlphaFoldDB" id="Q232X5"/>
<sequence>MLKKLFGSNNTSKNQENSSSSSYAENKAPQDNQIECERVLYEIKNQEEVFDKKIYKYNQKIDMLKETLKEQVQKGQKRQATFKLMEIKQLEAYIDRAENQKTVFLKVRLQLENGLDTSNTQAILSQAANILKKQENDVDKIVDIIDDLKALEQDQEQANLAMKEYLPDMDEFEAEFERILQEEVYNDNKQVDKKINSLNQQQNKISQQINQNKVLEQDQEFQKQLQDQLLC</sequence>
<protein>
    <submittedName>
        <fullName evidence="3">SNF7 family protein</fullName>
    </submittedName>
</protein>
<dbReference type="EMBL" id="GG662770">
    <property type="protein sequence ID" value="EAR91705.1"/>
    <property type="molecule type" value="Genomic_DNA"/>
</dbReference>
<reference evidence="4" key="1">
    <citation type="journal article" date="2006" name="PLoS Biol.">
        <title>Macronuclear genome sequence of the ciliate Tetrahymena thermophila, a model eukaryote.</title>
        <authorList>
            <person name="Eisen J.A."/>
            <person name="Coyne R.S."/>
            <person name="Wu M."/>
            <person name="Wu D."/>
            <person name="Thiagarajan M."/>
            <person name="Wortman J.R."/>
            <person name="Badger J.H."/>
            <person name="Ren Q."/>
            <person name="Amedeo P."/>
            <person name="Jones K.M."/>
            <person name="Tallon L.J."/>
            <person name="Delcher A.L."/>
            <person name="Salzberg S.L."/>
            <person name="Silva J.C."/>
            <person name="Haas B.J."/>
            <person name="Majoros W.H."/>
            <person name="Farzad M."/>
            <person name="Carlton J.M."/>
            <person name="Smith R.K. Jr."/>
            <person name="Garg J."/>
            <person name="Pearlman R.E."/>
            <person name="Karrer K.M."/>
            <person name="Sun L."/>
            <person name="Manning G."/>
            <person name="Elde N.C."/>
            <person name="Turkewitz A.P."/>
            <person name="Asai D.J."/>
            <person name="Wilkes D.E."/>
            <person name="Wang Y."/>
            <person name="Cai H."/>
            <person name="Collins K."/>
            <person name="Stewart B.A."/>
            <person name="Lee S.R."/>
            <person name="Wilamowska K."/>
            <person name="Weinberg Z."/>
            <person name="Ruzzo W.L."/>
            <person name="Wloga D."/>
            <person name="Gaertig J."/>
            <person name="Frankel J."/>
            <person name="Tsao C.-C."/>
            <person name="Gorovsky M.A."/>
            <person name="Keeling P.J."/>
            <person name="Waller R.F."/>
            <person name="Patron N.J."/>
            <person name="Cherry J.M."/>
            <person name="Stover N.A."/>
            <person name="Krieger C.J."/>
            <person name="del Toro C."/>
            <person name="Ryder H.F."/>
            <person name="Williamson S.C."/>
            <person name="Barbeau R.A."/>
            <person name="Hamilton E.P."/>
            <person name="Orias E."/>
        </authorList>
    </citation>
    <scope>NUCLEOTIDE SEQUENCE [LARGE SCALE GENOMIC DNA]</scope>
    <source>
        <strain evidence="4">SB210</strain>
    </source>
</reference>
<feature type="compositionally biased region" description="Low complexity" evidence="2">
    <location>
        <begin position="8"/>
        <end position="22"/>
    </location>
</feature>
<evidence type="ECO:0000313" key="4">
    <source>
        <dbReference type="Proteomes" id="UP000009168"/>
    </source>
</evidence>